<evidence type="ECO:0000256" key="1">
    <source>
        <dbReference type="ARBA" id="ARBA00022801"/>
    </source>
</evidence>
<evidence type="ECO:0000313" key="4">
    <source>
        <dbReference type="EMBL" id="PST43195.1"/>
    </source>
</evidence>
<dbReference type="SUPFAM" id="SSF51445">
    <property type="entry name" value="(Trans)glycosidases"/>
    <property type="match status" value="1"/>
</dbReference>
<dbReference type="InterPro" id="IPR017853">
    <property type="entry name" value="GH"/>
</dbReference>
<accession>A0A2T3G6L8</accession>
<dbReference type="Gene3D" id="3.20.20.80">
    <property type="entry name" value="Glycosidases"/>
    <property type="match status" value="1"/>
</dbReference>
<dbReference type="CDD" id="cd11353">
    <property type="entry name" value="AmyAc_euk_bac_CMD_like"/>
    <property type="match status" value="1"/>
</dbReference>
<sequence>MWFNESVFYQIYTLNFCGAPRDNDGIVEHRILRLNDFMDYFEDLGINAIYFNPVFSSDHHGYDTRDYCKIDERLGTNEDFIEICKNLHDRGMRVVLDGVFNHVGRGFFAFQDVLNNRENSQYKNWFRIDFNGNSPYDDGFYYEGWEGHYELVKLNLDYPDVQNYLLSAVDYWIDAFDIDGIRLDVAYSLPRWFMAMLKDHCRQKKADFFLLGEVLGDNAGYMFSEAHLDSITDYPGFKGLWSSFNSLNMFEMAHTIKRNYGEMYKGQTLFSFVDNHDVERIASKLTDLEKLPLIYGMLFSLPGIPCIYYGSEWGQTGKKEQESDDSLRPEFTKPMPNGLTKYIKKLISIRNQSSALQKGEFKELVLTNKQFVFERNDQQERIIVALNLDDQEFTISLNENLISLIDQQEIENQGQIVLKPKTIHYFKVK</sequence>
<evidence type="ECO:0000256" key="2">
    <source>
        <dbReference type="ARBA" id="ARBA00023295"/>
    </source>
</evidence>
<dbReference type="RefSeq" id="WP_107028895.1">
    <property type="nucleotide sequence ID" value="NZ_PYLQ01000001.1"/>
</dbReference>
<dbReference type="InterPro" id="IPR006047">
    <property type="entry name" value="GH13_cat_dom"/>
</dbReference>
<dbReference type="GO" id="GO:0016798">
    <property type="term" value="F:hydrolase activity, acting on glycosyl bonds"/>
    <property type="evidence" value="ECO:0007669"/>
    <property type="project" value="UniProtKB-KW"/>
</dbReference>
<gene>
    <name evidence="4" type="ORF">C7U54_00325</name>
</gene>
<protein>
    <submittedName>
        <fullName evidence="4">Maltodextrin glucosidase</fullName>
    </submittedName>
</protein>
<evidence type="ECO:0000259" key="3">
    <source>
        <dbReference type="SMART" id="SM00642"/>
    </source>
</evidence>
<dbReference type="Gene3D" id="2.60.40.1180">
    <property type="entry name" value="Golgi alpha-mannosidase II"/>
    <property type="match status" value="1"/>
</dbReference>
<name>A0A2T3G6L8_9FIRM</name>
<organism evidence="4 5">
    <name type="scientific">Faecalibacillus intestinalis</name>
    <dbReference type="NCBI Taxonomy" id="1982626"/>
    <lineage>
        <taxon>Bacteria</taxon>
        <taxon>Bacillati</taxon>
        <taxon>Bacillota</taxon>
        <taxon>Erysipelotrichia</taxon>
        <taxon>Erysipelotrichales</taxon>
        <taxon>Coprobacillaceae</taxon>
        <taxon>Faecalibacillus</taxon>
    </lineage>
</organism>
<dbReference type="Pfam" id="PF00128">
    <property type="entry name" value="Alpha-amylase"/>
    <property type="match status" value="1"/>
</dbReference>
<dbReference type="PANTHER" id="PTHR10357:SF210">
    <property type="entry name" value="MALTODEXTRIN GLUCOSIDASE"/>
    <property type="match status" value="1"/>
</dbReference>
<dbReference type="AlphaFoldDB" id="A0A2T3G6L8"/>
<keyword evidence="5" id="KW-1185">Reference proteome</keyword>
<proteinExistence type="predicted"/>
<dbReference type="InterPro" id="IPR013780">
    <property type="entry name" value="Glyco_hydro_b"/>
</dbReference>
<dbReference type="GO" id="GO:0005975">
    <property type="term" value="P:carbohydrate metabolic process"/>
    <property type="evidence" value="ECO:0007669"/>
    <property type="project" value="InterPro"/>
</dbReference>
<dbReference type="SMART" id="SM00642">
    <property type="entry name" value="Aamy"/>
    <property type="match status" value="1"/>
</dbReference>
<comment type="caution">
    <text evidence="4">The sequence shown here is derived from an EMBL/GenBank/DDBJ whole genome shotgun (WGS) entry which is preliminary data.</text>
</comment>
<dbReference type="SUPFAM" id="SSF51011">
    <property type="entry name" value="Glycosyl hydrolase domain"/>
    <property type="match status" value="1"/>
</dbReference>
<reference evidence="4 5" key="1">
    <citation type="journal article" date="2019" name="Int. J. Syst. Evol. Microbiol.">
        <title>Faecalibacillus intestinalis gen. nov., sp. nov. and Faecalibacillus faecis sp. nov., isolated from human faeces.</title>
        <authorList>
            <person name="Seo B."/>
            <person name="Jeon K."/>
            <person name="Baek I."/>
            <person name="Lee Y.M."/>
            <person name="Baek K."/>
            <person name="Ko G."/>
        </authorList>
    </citation>
    <scope>NUCLEOTIDE SEQUENCE [LARGE SCALE GENOMIC DNA]</scope>
    <source>
        <strain evidence="4 5">SNUG30099</strain>
    </source>
</reference>
<keyword evidence="2" id="KW-0326">Glycosidase</keyword>
<dbReference type="EMBL" id="PYLQ01000001">
    <property type="protein sequence ID" value="PST43195.1"/>
    <property type="molecule type" value="Genomic_DNA"/>
</dbReference>
<dbReference type="Proteomes" id="UP000240974">
    <property type="component" value="Unassembled WGS sequence"/>
</dbReference>
<dbReference type="PANTHER" id="PTHR10357">
    <property type="entry name" value="ALPHA-AMYLASE FAMILY MEMBER"/>
    <property type="match status" value="1"/>
</dbReference>
<keyword evidence="1" id="KW-0378">Hydrolase</keyword>
<evidence type="ECO:0000313" key="5">
    <source>
        <dbReference type="Proteomes" id="UP000240974"/>
    </source>
</evidence>
<feature type="domain" description="Glycosyl hydrolase family 13 catalytic" evidence="3">
    <location>
        <begin position="10"/>
        <end position="350"/>
    </location>
</feature>